<dbReference type="AlphaFoldDB" id="A0A6C0GLU9"/>
<dbReference type="Proteomes" id="UP000480178">
    <property type="component" value="Chromosome"/>
</dbReference>
<keyword evidence="2" id="KW-1185">Reference proteome</keyword>
<dbReference type="KEGG" id="rhoz:GXP67_21155"/>
<organism evidence="1 2">
    <name type="scientific">Rhodocytophaga rosea</name>
    <dbReference type="NCBI Taxonomy" id="2704465"/>
    <lineage>
        <taxon>Bacteria</taxon>
        <taxon>Pseudomonadati</taxon>
        <taxon>Bacteroidota</taxon>
        <taxon>Cytophagia</taxon>
        <taxon>Cytophagales</taxon>
        <taxon>Rhodocytophagaceae</taxon>
        <taxon>Rhodocytophaga</taxon>
    </lineage>
</organism>
<evidence type="ECO:0000313" key="2">
    <source>
        <dbReference type="Proteomes" id="UP000480178"/>
    </source>
</evidence>
<reference evidence="1 2" key="1">
    <citation type="submission" date="2020-01" db="EMBL/GenBank/DDBJ databases">
        <authorList>
            <person name="Kim M.K."/>
        </authorList>
    </citation>
    <scope>NUCLEOTIDE SEQUENCE [LARGE SCALE GENOMIC DNA]</scope>
    <source>
        <strain evidence="1 2">172606-1</strain>
    </source>
</reference>
<evidence type="ECO:0000313" key="1">
    <source>
        <dbReference type="EMBL" id="QHT68979.1"/>
    </source>
</evidence>
<proteinExistence type="predicted"/>
<dbReference type="RefSeq" id="WP_162444974.1">
    <property type="nucleotide sequence ID" value="NZ_CP048222.1"/>
</dbReference>
<gene>
    <name evidence="1" type="ORF">GXP67_21155</name>
</gene>
<name>A0A6C0GLU9_9BACT</name>
<sequence length="62" mass="7136">MPSSFEGYTPTKDLTAFHVRVEKFYGSTSQMPFMQVFRPNIWLSVVKDTPNSTMVILYDPTT</sequence>
<accession>A0A6C0GLU9</accession>
<dbReference type="EMBL" id="CP048222">
    <property type="protein sequence ID" value="QHT68979.1"/>
    <property type="molecule type" value="Genomic_DNA"/>
</dbReference>
<protein>
    <submittedName>
        <fullName evidence="1">Uncharacterized protein</fullName>
    </submittedName>
</protein>